<evidence type="ECO:0000256" key="7">
    <source>
        <dbReference type="ARBA" id="ARBA00023010"/>
    </source>
</evidence>
<dbReference type="InterPro" id="IPR022813">
    <property type="entry name" value="SecD/SecF_arch_bac"/>
</dbReference>
<feature type="transmembrane region" description="Helical" evidence="9">
    <location>
        <begin position="549"/>
        <end position="566"/>
    </location>
</feature>
<keyword evidence="2 9" id="KW-0813">Transport</keyword>
<comment type="subunit">
    <text evidence="10">Forms a complex with SecD. Part of the essential Sec protein translocation apparatus which comprises SecA, SecYEG and auxiliary proteins SecDF. Other proteins may also be involved.</text>
</comment>
<keyword evidence="7 9" id="KW-0811">Translocation</keyword>
<comment type="function">
    <text evidence="9">Part of the Sec protein translocase complex. Interacts with the SecYEG preprotein conducting channel. SecDF uses the proton motive force (PMF) to complete protein translocation after the ATP-dependent function of SecA.</text>
</comment>
<dbReference type="Gene3D" id="3.30.70.3220">
    <property type="match status" value="1"/>
</dbReference>
<keyword evidence="15" id="KW-1185">Reference proteome</keyword>
<keyword evidence="6 9" id="KW-1133">Transmembrane helix</keyword>
<evidence type="ECO:0000259" key="12">
    <source>
        <dbReference type="Pfam" id="PF21760"/>
    </source>
</evidence>
<keyword evidence="5 9" id="KW-0653">Protein transport</keyword>
<dbReference type="SUPFAM" id="SSF82866">
    <property type="entry name" value="Multidrug efflux transporter AcrB transmembrane domain"/>
    <property type="match status" value="2"/>
</dbReference>
<dbReference type="InterPro" id="IPR048634">
    <property type="entry name" value="SecD_SecF_C"/>
</dbReference>
<dbReference type="InterPro" id="IPR022645">
    <property type="entry name" value="SecD/SecF_bac"/>
</dbReference>
<name>A0A4Q7PR99_9FIRM</name>
<dbReference type="NCBIfam" id="TIGR01129">
    <property type="entry name" value="secD"/>
    <property type="match status" value="1"/>
</dbReference>
<dbReference type="InterPro" id="IPR054384">
    <property type="entry name" value="SecDF_P1_head"/>
</dbReference>
<feature type="transmembrane region" description="Helical" evidence="9">
    <location>
        <begin position="373"/>
        <end position="396"/>
    </location>
</feature>
<feature type="transmembrane region" description="Helical" evidence="9">
    <location>
        <begin position="678"/>
        <end position="703"/>
    </location>
</feature>
<dbReference type="AlphaFoldDB" id="A0A4Q7PR99"/>
<dbReference type="InterPro" id="IPR005665">
    <property type="entry name" value="SecF_bac"/>
</dbReference>
<feature type="transmembrane region" description="Helical" evidence="9">
    <location>
        <begin position="654"/>
        <end position="672"/>
    </location>
</feature>
<keyword evidence="3 9" id="KW-1003">Cell membrane</keyword>
<dbReference type="PRINTS" id="PR01755">
    <property type="entry name" value="SECFTRNLCASE"/>
</dbReference>
<evidence type="ECO:0000256" key="6">
    <source>
        <dbReference type="ARBA" id="ARBA00022989"/>
    </source>
</evidence>
<dbReference type="Pfam" id="PF02355">
    <property type="entry name" value="SecD_SecF_C"/>
    <property type="match status" value="2"/>
</dbReference>
<comment type="similarity">
    <text evidence="9">Belongs to the SecD/SecF family. SecD subfamily.</text>
</comment>
<dbReference type="EMBL" id="SGXF01000001">
    <property type="protein sequence ID" value="RZT02866.1"/>
    <property type="molecule type" value="Genomic_DNA"/>
</dbReference>
<feature type="domain" description="Protein translocase subunit SecDF P1" evidence="12">
    <location>
        <begin position="80"/>
        <end position="120"/>
    </location>
</feature>
<dbReference type="FunFam" id="1.20.1640.10:FF:000004">
    <property type="entry name" value="Protein translocase subunit SecD"/>
    <property type="match status" value="1"/>
</dbReference>
<dbReference type="Pfam" id="PF22599">
    <property type="entry name" value="SecDF_P1_head"/>
    <property type="match status" value="1"/>
</dbReference>
<sequence length="715" mass="76500">MKKNGIIRIVIAAAVTALMVLVAVLGMGPDGSGSVGDIKLGLDLEGGVSITYQTVEENPSKQDLDDTAYKLQLRVADFSNEAEVYTEGSNRINVDIPGAKNAEEILKSLGTPGTLSFKDPSGNEIINGDDIVDAQGGAVQNQTTGANDYQVSMTLNDAGSKKFAEASEKLVGKNISIYYDGKVVSSPTVQSAITGGQVAIEHMESLEAARTLASTIRSGALPLEITELHSKVVGAKLGAEAVNTSLIAGLIGFVLVIIFMCLYYRIPGVAASLALIIYTALDVIIISTLQITLTLPGIAGIILSIGMAVDANVVIFARIREEIGAGSGVKDAIKTGFQKALSAILDGNITTMIAAAVLYFIGSGTVRGFAQTLFIGIVISLITALVVTRFILNGFYSAGLQDEKYYGKTLRVKKINFLGRKAIFFAISVAVILVGMGTMVFNGTKGDALNYSLEFKGGASTNVTFNEELSTEQVQKELAVKVQDAIGDNNVQTSKVTGSNEVIIRTRTLTQEEREAFSDMLKKEYGVEEDNIQVENISATISDEMRADAVKAIVIATILMLIYIWIRFKDVRFAAGSVMPLIHDVLVVLGCYAVFRWSVGSTFIACMLTIVGYSINATIVIFDRIRENIALKKGNETYADVVNLSISQTLSRSINTSLTTFVMVAVLFILGVTNIREFALPLMVGIVCGGYSSVCLAGALWYVMKTKIGNKERVK</sequence>
<evidence type="ECO:0000256" key="2">
    <source>
        <dbReference type="ARBA" id="ARBA00022448"/>
    </source>
</evidence>
<dbReference type="PANTHER" id="PTHR30081">
    <property type="entry name" value="PROTEIN-EXPORT MEMBRANE PROTEIN SEC"/>
    <property type="match status" value="1"/>
</dbReference>
<dbReference type="Proteomes" id="UP000292927">
    <property type="component" value="Unassembled WGS sequence"/>
</dbReference>
<proteinExistence type="inferred from homology"/>
<dbReference type="HAMAP" id="MF_01463_B">
    <property type="entry name" value="SecD_B"/>
    <property type="match status" value="1"/>
</dbReference>
<dbReference type="InterPro" id="IPR022646">
    <property type="entry name" value="SecD/SecF_CS"/>
</dbReference>
<dbReference type="GO" id="GO:0015450">
    <property type="term" value="F:protein-transporting ATPase activity"/>
    <property type="evidence" value="ECO:0007669"/>
    <property type="project" value="InterPro"/>
</dbReference>
<gene>
    <name evidence="10" type="primary">secF</name>
    <name evidence="9" type="synonym">secD</name>
    <name evidence="14" type="ORF">EV209_0995</name>
</gene>
<evidence type="ECO:0000259" key="13">
    <source>
        <dbReference type="Pfam" id="PF22599"/>
    </source>
</evidence>
<keyword evidence="8 9" id="KW-0472">Membrane</keyword>
<dbReference type="GO" id="GO:0006605">
    <property type="term" value="P:protein targeting"/>
    <property type="evidence" value="ECO:0007669"/>
    <property type="project" value="UniProtKB-UniRule"/>
</dbReference>
<feature type="transmembrane region" description="Helical" evidence="9">
    <location>
        <begin position="340"/>
        <end position="361"/>
    </location>
</feature>
<comment type="caution">
    <text evidence="9">Lacks conserved residue(s) required for the propagation of feature annotation.</text>
</comment>
<dbReference type="Gene3D" id="1.20.1640.10">
    <property type="entry name" value="Multidrug efflux transporter AcrB transmembrane domain"/>
    <property type="match status" value="2"/>
</dbReference>
<feature type="transmembrane region" description="Helical" evidence="9">
    <location>
        <begin position="417"/>
        <end position="441"/>
    </location>
</feature>
<feature type="transmembrane region" description="Helical" evidence="9">
    <location>
        <begin position="271"/>
        <end position="291"/>
    </location>
</feature>
<dbReference type="PANTHER" id="PTHR30081:SF1">
    <property type="entry name" value="PROTEIN TRANSLOCASE SUBUNIT SECD"/>
    <property type="match status" value="1"/>
</dbReference>
<feature type="domain" description="Protein export membrane protein SecD/SecF C-terminal" evidence="11">
    <location>
        <begin position="225"/>
        <end position="391"/>
    </location>
</feature>
<dbReference type="InterPro" id="IPR005791">
    <property type="entry name" value="SecD"/>
</dbReference>
<evidence type="ECO:0000256" key="5">
    <source>
        <dbReference type="ARBA" id="ARBA00022927"/>
    </source>
</evidence>
<dbReference type="NCBIfam" id="TIGR00966">
    <property type="entry name" value="transloc_SecF"/>
    <property type="match status" value="1"/>
</dbReference>
<feature type="transmembrane region" description="Helical" evidence="9">
    <location>
        <begin position="246"/>
        <end position="264"/>
    </location>
</feature>
<keyword evidence="4 9" id="KW-0812">Transmembrane</keyword>
<evidence type="ECO:0000256" key="9">
    <source>
        <dbReference type="HAMAP-Rule" id="MF_01463"/>
    </source>
</evidence>
<organism evidence="14 15">
    <name type="scientific">Cuneatibacter caecimuris</name>
    <dbReference type="NCBI Taxonomy" id="1796618"/>
    <lineage>
        <taxon>Bacteria</taxon>
        <taxon>Bacillati</taxon>
        <taxon>Bacillota</taxon>
        <taxon>Clostridia</taxon>
        <taxon>Lachnospirales</taxon>
        <taxon>Lachnospiraceae</taxon>
        <taxon>Cuneatibacter</taxon>
    </lineage>
</organism>
<protein>
    <recommendedName>
        <fullName evidence="9 10">Multifunctional fusion protein</fullName>
    </recommendedName>
    <domain>
        <recommendedName>
            <fullName evidence="9">Protein translocase subunit SecD</fullName>
        </recommendedName>
    </domain>
    <domain>
        <recommendedName>
            <fullName evidence="10">Protein-export membrane protein SecF</fullName>
        </recommendedName>
    </domain>
</protein>
<comment type="caution">
    <text evidence="14">The sequence shown here is derived from an EMBL/GenBank/DDBJ whole genome shotgun (WGS) entry which is preliminary data.</text>
</comment>
<feature type="transmembrane region" description="Helical" evidence="9">
    <location>
        <begin position="573"/>
        <end position="595"/>
    </location>
</feature>
<dbReference type="NCBIfam" id="TIGR00916">
    <property type="entry name" value="2A0604s01"/>
    <property type="match status" value="2"/>
</dbReference>
<reference evidence="14 15" key="1">
    <citation type="submission" date="2019-02" db="EMBL/GenBank/DDBJ databases">
        <title>Genomic Encyclopedia of Type Strains, Phase IV (KMG-IV): sequencing the most valuable type-strain genomes for metagenomic binning, comparative biology and taxonomic classification.</title>
        <authorList>
            <person name="Goeker M."/>
        </authorList>
    </citation>
    <scope>NUCLEOTIDE SEQUENCE [LARGE SCALE GENOMIC DNA]</scope>
    <source>
        <strain evidence="14 15">DSM 29486</strain>
    </source>
</reference>
<evidence type="ECO:0000256" key="1">
    <source>
        <dbReference type="ARBA" id="ARBA00004651"/>
    </source>
</evidence>
<evidence type="ECO:0000256" key="8">
    <source>
        <dbReference type="ARBA" id="ARBA00023136"/>
    </source>
</evidence>
<accession>A0A4Q7PR99</accession>
<dbReference type="GO" id="GO:0005886">
    <property type="term" value="C:plasma membrane"/>
    <property type="evidence" value="ECO:0007669"/>
    <property type="project" value="UniProtKB-SubCell"/>
</dbReference>
<comment type="subunit">
    <text evidence="9">Forms a complex with SecF. Part of the essential Sec protein translocation apparatus which comprises SecA, SecYEG and auxiliary proteins SecDF. Other proteins may also be involved.</text>
</comment>
<evidence type="ECO:0000256" key="10">
    <source>
        <dbReference type="HAMAP-Rule" id="MF_01464"/>
    </source>
</evidence>
<dbReference type="HAMAP" id="MF_01464_B">
    <property type="entry name" value="SecF_B"/>
    <property type="match status" value="1"/>
</dbReference>
<evidence type="ECO:0000313" key="15">
    <source>
        <dbReference type="Proteomes" id="UP000292927"/>
    </source>
</evidence>
<dbReference type="InterPro" id="IPR048631">
    <property type="entry name" value="SecD_1st"/>
</dbReference>
<dbReference type="OrthoDB" id="9805019at2"/>
<comment type="subcellular location">
    <subcellularLocation>
        <location evidence="1 9">Cell membrane</location>
        <topology evidence="1 9">Multi-pass membrane protein</topology>
    </subcellularLocation>
</comment>
<dbReference type="Pfam" id="PF07549">
    <property type="entry name" value="Sec_GG"/>
    <property type="match status" value="1"/>
</dbReference>
<evidence type="ECO:0000256" key="3">
    <source>
        <dbReference type="ARBA" id="ARBA00022475"/>
    </source>
</evidence>
<comment type="similarity">
    <text evidence="10">Belongs to the SecD/SecF family. SecF subfamily.</text>
</comment>
<feature type="domain" description="Protein export membrane protein SecD/SecF C-terminal" evidence="11">
    <location>
        <begin position="523"/>
        <end position="706"/>
    </location>
</feature>
<dbReference type="GO" id="GO:0043952">
    <property type="term" value="P:protein transport by the Sec complex"/>
    <property type="evidence" value="ECO:0007669"/>
    <property type="project" value="UniProtKB-UniRule"/>
</dbReference>
<evidence type="ECO:0000313" key="14">
    <source>
        <dbReference type="EMBL" id="RZT02866.1"/>
    </source>
</evidence>
<dbReference type="GO" id="GO:0065002">
    <property type="term" value="P:intracellular protein transmembrane transport"/>
    <property type="evidence" value="ECO:0007669"/>
    <property type="project" value="UniProtKB-UniRule"/>
</dbReference>
<feature type="domain" description="SecDF P1 head subdomain" evidence="13">
    <location>
        <begin position="124"/>
        <end position="222"/>
    </location>
</feature>
<feature type="transmembrane region" description="Helical" evidence="9">
    <location>
        <begin position="601"/>
        <end position="622"/>
    </location>
</feature>
<dbReference type="InterPro" id="IPR055344">
    <property type="entry name" value="SecD_SecF_C_bact"/>
</dbReference>
<evidence type="ECO:0000256" key="4">
    <source>
        <dbReference type="ARBA" id="ARBA00022692"/>
    </source>
</evidence>
<feature type="transmembrane region" description="Helical" evidence="9">
    <location>
        <begin position="297"/>
        <end position="319"/>
    </location>
</feature>
<evidence type="ECO:0000259" key="11">
    <source>
        <dbReference type="Pfam" id="PF02355"/>
    </source>
</evidence>
<dbReference type="Pfam" id="PF21760">
    <property type="entry name" value="SecD_1st"/>
    <property type="match status" value="1"/>
</dbReference>